<organism evidence="2 3">
    <name type="scientific">Ktedonosporobacter rubrisoli</name>
    <dbReference type="NCBI Taxonomy" id="2509675"/>
    <lineage>
        <taxon>Bacteria</taxon>
        <taxon>Bacillati</taxon>
        <taxon>Chloroflexota</taxon>
        <taxon>Ktedonobacteria</taxon>
        <taxon>Ktedonobacterales</taxon>
        <taxon>Ktedonosporobacteraceae</taxon>
        <taxon>Ktedonosporobacter</taxon>
    </lineage>
</organism>
<evidence type="ECO:0000313" key="3">
    <source>
        <dbReference type="Proteomes" id="UP000290365"/>
    </source>
</evidence>
<proteinExistence type="predicted"/>
<evidence type="ECO:0000259" key="1">
    <source>
        <dbReference type="Pfam" id="PF01261"/>
    </source>
</evidence>
<evidence type="ECO:0000313" key="2">
    <source>
        <dbReference type="EMBL" id="QBD79794.1"/>
    </source>
</evidence>
<dbReference type="InterPro" id="IPR050312">
    <property type="entry name" value="IolE/XylAMocC-like"/>
</dbReference>
<dbReference type="SUPFAM" id="SSF51658">
    <property type="entry name" value="Xylose isomerase-like"/>
    <property type="match status" value="1"/>
</dbReference>
<dbReference type="Pfam" id="PF01261">
    <property type="entry name" value="AP_endonuc_2"/>
    <property type="match status" value="1"/>
</dbReference>
<gene>
    <name evidence="2" type="ORF">EPA93_28970</name>
</gene>
<feature type="domain" description="Xylose isomerase-like TIM barrel" evidence="1">
    <location>
        <begin position="25"/>
        <end position="246"/>
    </location>
</feature>
<dbReference type="OrthoDB" id="9798407at2"/>
<dbReference type="Gene3D" id="3.20.20.150">
    <property type="entry name" value="Divalent-metal-dependent TIM barrel enzymes"/>
    <property type="match status" value="1"/>
</dbReference>
<dbReference type="InterPro" id="IPR036237">
    <property type="entry name" value="Xyl_isomerase-like_sf"/>
</dbReference>
<sequence length="248" mass="27934">MSEKLVALQLYTVRDETARDFKGTIRRVASLGYPAVEFAGYGDLSAAETKDLLKETGLRGVSTHVGWSELEKNLDYHINYCLEIGCPHLVLPSLPHEWHNADSFRTLAPQMNEIGRRCQERGLSFGYHNHDFEFQQSDGQYLLDILFSATDPALVSFELDTYWAAYAGVDPIAYLRQHAGRIPLIHLKDMTADRHYTEVGDGTLDIAGICRAAQESGTRFYIVEHDAPTIPSLESARRSLENLRKLGF</sequence>
<name>A0A4P6JW62_KTERU</name>
<keyword evidence="3" id="KW-1185">Reference proteome</keyword>
<protein>
    <submittedName>
        <fullName evidence="2">Sugar phosphate isomerase/epimerase</fullName>
    </submittedName>
</protein>
<dbReference type="GO" id="GO:0016853">
    <property type="term" value="F:isomerase activity"/>
    <property type="evidence" value="ECO:0007669"/>
    <property type="project" value="UniProtKB-KW"/>
</dbReference>
<dbReference type="RefSeq" id="WP_129890860.1">
    <property type="nucleotide sequence ID" value="NZ_CP035758.1"/>
</dbReference>
<accession>A0A4P6JW62</accession>
<reference evidence="2 3" key="1">
    <citation type="submission" date="2019-01" db="EMBL/GenBank/DDBJ databases">
        <title>Ktedonosporobacter rubrisoli SCAWS-G2.</title>
        <authorList>
            <person name="Huang Y."/>
            <person name="Yan B."/>
        </authorList>
    </citation>
    <scope>NUCLEOTIDE SEQUENCE [LARGE SCALE GENOMIC DNA]</scope>
    <source>
        <strain evidence="2 3">SCAWS-G2</strain>
    </source>
</reference>
<dbReference type="InterPro" id="IPR013022">
    <property type="entry name" value="Xyl_isomerase-like_TIM-brl"/>
</dbReference>
<dbReference type="EMBL" id="CP035758">
    <property type="protein sequence ID" value="QBD79794.1"/>
    <property type="molecule type" value="Genomic_DNA"/>
</dbReference>
<dbReference type="PANTHER" id="PTHR12110:SF41">
    <property type="entry name" value="INOSOSE DEHYDRATASE"/>
    <property type="match status" value="1"/>
</dbReference>
<dbReference type="PANTHER" id="PTHR12110">
    <property type="entry name" value="HYDROXYPYRUVATE ISOMERASE"/>
    <property type="match status" value="1"/>
</dbReference>
<keyword evidence="2" id="KW-0413">Isomerase</keyword>
<dbReference type="Proteomes" id="UP000290365">
    <property type="component" value="Chromosome"/>
</dbReference>
<dbReference type="AlphaFoldDB" id="A0A4P6JW62"/>
<dbReference type="KEGG" id="kbs:EPA93_28970"/>